<dbReference type="EMBL" id="JARKNE010000004">
    <property type="protein sequence ID" value="KAK5836078.1"/>
    <property type="molecule type" value="Genomic_DNA"/>
</dbReference>
<keyword evidence="3" id="KW-1185">Reference proteome</keyword>
<comment type="caution">
    <text evidence="2">The sequence shown here is derived from an EMBL/GenBank/DDBJ whole genome shotgun (WGS) entry which is preliminary data.</text>
</comment>
<evidence type="ECO:0000256" key="1">
    <source>
        <dbReference type="SAM" id="MobiDB-lite"/>
    </source>
</evidence>
<gene>
    <name evidence="2" type="ORF">PVK06_011827</name>
</gene>
<name>A0ABR0QB24_GOSAR</name>
<proteinExistence type="predicted"/>
<dbReference type="Proteomes" id="UP001358586">
    <property type="component" value="Chromosome 4"/>
</dbReference>
<sequence length="310" mass="35229">MNVGEANEDRHGRATRPCAPKCPRNTGVGQMYTMSSFKAEGASSSGLTVEIRHRYLQFPPDNQEELFQILRAQPLVRQLSVPEFGIALGLYTEDFMDENDLDTLRHHIHYFPSKCWYALVPGSTTYDLSHPKASALSPSLRTLREHWCRQHSRRLLLWSMANGHVLDLAYFIALAIRHQTEQHRRGVISIGPYLTRLAWHFELLNTSAQSSSQTLIGQISPQCISSMLNPEDITDDVPPRHKDPPSQPPPPSRPVHAAASYADIPERLIRFEQQCFQRFDNIDATLQQICQHFHISSPPPPREPPSDENV</sequence>
<reference evidence="2 3" key="1">
    <citation type="submission" date="2023-03" db="EMBL/GenBank/DDBJ databases">
        <title>WGS of Gossypium arboreum.</title>
        <authorList>
            <person name="Yu D."/>
        </authorList>
    </citation>
    <scope>NUCLEOTIDE SEQUENCE [LARGE SCALE GENOMIC DNA]</scope>
    <source>
        <tissue evidence="2">Leaf</tissue>
    </source>
</reference>
<evidence type="ECO:0000313" key="2">
    <source>
        <dbReference type="EMBL" id="KAK5836078.1"/>
    </source>
</evidence>
<protein>
    <submittedName>
        <fullName evidence="2">Uncharacterized protein</fullName>
    </submittedName>
</protein>
<feature type="region of interest" description="Disordered" evidence="1">
    <location>
        <begin position="228"/>
        <end position="257"/>
    </location>
</feature>
<feature type="region of interest" description="Disordered" evidence="1">
    <location>
        <begin position="1"/>
        <end position="22"/>
    </location>
</feature>
<accession>A0ABR0QB24</accession>
<evidence type="ECO:0000313" key="3">
    <source>
        <dbReference type="Proteomes" id="UP001358586"/>
    </source>
</evidence>
<organism evidence="2 3">
    <name type="scientific">Gossypium arboreum</name>
    <name type="common">Tree cotton</name>
    <name type="synonym">Gossypium nanking</name>
    <dbReference type="NCBI Taxonomy" id="29729"/>
    <lineage>
        <taxon>Eukaryota</taxon>
        <taxon>Viridiplantae</taxon>
        <taxon>Streptophyta</taxon>
        <taxon>Embryophyta</taxon>
        <taxon>Tracheophyta</taxon>
        <taxon>Spermatophyta</taxon>
        <taxon>Magnoliopsida</taxon>
        <taxon>eudicotyledons</taxon>
        <taxon>Gunneridae</taxon>
        <taxon>Pentapetalae</taxon>
        <taxon>rosids</taxon>
        <taxon>malvids</taxon>
        <taxon>Malvales</taxon>
        <taxon>Malvaceae</taxon>
        <taxon>Malvoideae</taxon>
        <taxon>Gossypium</taxon>
    </lineage>
</organism>